<keyword evidence="5" id="KW-1185">Reference proteome</keyword>
<proteinExistence type="predicted"/>
<dbReference type="PANTHER" id="PTHR31157:SF1">
    <property type="entry name" value="SCP DOMAIN-CONTAINING PROTEIN"/>
    <property type="match status" value="1"/>
</dbReference>
<dbReference type="GeneID" id="36408523"/>
<dbReference type="InterPro" id="IPR035940">
    <property type="entry name" value="CAP_sf"/>
</dbReference>
<dbReference type="OMA" id="VEYETHY"/>
<reference evidence="5" key="1">
    <citation type="submission" date="2014-09" db="EMBL/GenBank/DDBJ databases">
        <authorList>
            <person name="Sharma Rahul"/>
            <person name="Thines Marco"/>
        </authorList>
    </citation>
    <scope>NUCLEOTIDE SEQUENCE [LARGE SCALE GENOMIC DNA]</scope>
</reference>
<dbReference type="Gene3D" id="3.40.33.10">
    <property type="entry name" value="CAP"/>
    <property type="match status" value="1"/>
</dbReference>
<dbReference type="Pfam" id="PF00188">
    <property type="entry name" value="CAP"/>
    <property type="match status" value="1"/>
</dbReference>
<dbReference type="PANTHER" id="PTHR31157">
    <property type="entry name" value="SCP DOMAIN-CONTAINING PROTEIN"/>
    <property type="match status" value="1"/>
</dbReference>
<dbReference type="AlphaFoldDB" id="A0A0P1APR2"/>
<feature type="compositionally biased region" description="Polar residues" evidence="1">
    <location>
        <begin position="175"/>
        <end position="195"/>
    </location>
</feature>
<feature type="chain" id="PRO_5006058821" evidence="2">
    <location>
        <begin position="23"/>
        <end position="225"/>
    </location>
</feature>
<feature type="region of interest" description="Disordered" evidence="1">
    <location>
        <begin position="175"/>
        <end position="203"/>
    </location>
</feature>
<protein>
    <submittedName>
        <fullName evidence="4">CAP domain</fullName>
    </submittedName>
</protein>
<feature type="signal peptide" evidence="2">
    <location>
        <begin position="1"/>
        <end position="22"/>
    </location>
</feature>
<dbReference type="RefSeq" id="XP_024579629.1">
    <property type="nucleotide sequence ID" value="XM_024729231.1"/>
</dbReference>
<evidence type="ECO:0000256" key="2">
    <source>
        <dbReference type="SAM" id="SignalP"/>
    </source>
</evidence>
<organism evidence="4 5">
    <name type="scientific">Plasmopara halstedii</name>
    <name type="common">Downy mildew of sunflower</name>
    <dbReference type="NCBI Taxonomy" id="4781"/>
    <lineage>
        <taxon>Eukaryota</taxon>
        <taxon>Sar</taxon>
        <taxon>Stramenopiles</taxon>
        <taxon>Oomycota</taxon>
        <taxon>Peronosporomycetes</taxon>
        <taxon>Peronosporales</taxon>
        <taxon>Peronosporaceae</taxon>
        <taxon>Plasmopara</taxon>
    </lineage>
</organism>
<sequence>MVFVQSPLALLTLIAATSKVNAVEYETHYGAASKTSVAAYTSYEQYATIMLVAVNKQRATQGLPPMCLNKKLHDSAQLHSDEMAAGNYLGHQGSQGSTVSDRITQANYKWNAVAENVASGQSNVEDVMVSWINSPGHLVNIMGEYTMFAPGYTFRMDTEDQHFWTQDFGSSDIEQCDGTSGSTNSTQSVEQVQTDQEPEGSVDHVSMYPTPEVVDTSAPDCHSNF</sequence>
<evidence type="ECO:0000256" key="1">
    <source>
        <dbReference type="SAM" id="MobiDB-lite"/>
    </source>
</evidence>
<dbReference type="STRING" id="4781.A0A0P1APR2"/>
<dbReference type="SUPFAM" id="SSF55797">
    <property type="entry name" value="PR-1-like"/>
    <property type="match status" value="1"/>
</dbReference>
<name>A0A0P1APR2_PLAHL</name>
<evidence type="ECO:0000313" key="4">
    <source>
        <dbReference type="EMBL" id="CEG43260.1"/>
    </source>
</evidence>
<keyword evidence="2" id="KW-0732">Signal</keyword>
<dbReference type="CDD" id="cd05379">
    <property type="entry name" value="CAP_bacterial"/>
    <property type="match status" value="1"/>
</dbReference>
<evidence type="ECO:0000313" key="5">
    <source>
        <dbReference type="Proteomes" id="UP000054928"/>
    </source>
</evidence>
<accession>A0A0P1APR2</accession>
<dbReference type="OrthoDB" id="568194at2759"/>
<dbReference type="EMBL" id="CCYD01000653">
    <property type="protein sequence ID" value="CEG43260.1"/>
    <property type="molecule type" value="Genomic_DNA"/>
</dbReference>
<feature type="domain" description="SCP" evidence="3">
    <location>
        <begin position="53"/>
        <end position="168"/>
    </location>
</feature>
<dbReference type="InterPro" id="IPR014044">
    <property type="entry name" value="CAP_dom"/>
</dbReference>
<evidence type="ECO:0000259" key="3">
    <source>
        <dbReference type="Pfam" id="PF00188"/>
    </source>
</evidence>
<dbReference type="Proteomes" id="UP000054928">
    <property type="component" value="Unassembled WGS sequence"/>
</dbReference>